<dbReference type="KEGG" id="kra:Krad_3218"/>
<feature type="domain" description="DUF6318" evidence="2">
    <location>
        <begin position="98"/>
        <end position="235"/>
    </location>
</feature>
<dbReference type="InterPro" id="IPR046281">
    <property type="entry name" value="DUF6318"/>
</dbReference>
<dbReference type="Pfam" id="PF19843">
    <property type="entry name" value="DUF6318"/>
    <property type="match status" value="1"/>
</dbReference>
<dbReference type="STRING" id="266940.Krad_3218"/>
<organism evidence="3 4">
    <name type="scientific">Kineococcus radiotolerans (strain ATCC BAA-149 / DSM 14245 / SRS30216)</name>
    <dbReference type="NCBI Taxonomy" id="266940"/>
    <lineage>
        <taxon>Bacteria</taxon>
        <taxon>Bacillati</taxon>
        <taxon>Actinomycetota</taxon>
        <taxon>Actinomycetes</taxon>
        <taxon>Kineosporiales</taxon>
        <taxon>Kineosporiaceae</taxon>
        <taxon>Kineococcus</taxon>
    </lineage>
</organism>
<accession>A6WCZ3</accession>
<protein>
    <recommendedName>
        <fullName evidence="2">DUF6318 domain-containing protein</fullName>
    </recommendedName>
</protein>
<evidence type="ECO:0000313" key="4">
    <source>
        <dbReference type="Proteomes" id="UP000001116"/>
    </source>
</evidence>
<keyword evidence="4" id="KW-1185">Reference proteome</keyword>
<feature type="region of interest" description="Disordered" evidence="1">
    <location>
        <begin position="1"/>
        <end position="25"/>
    </location>
</feature>
<proteinExistence type="predicted"/>
<feature type="region of interest" description="Disordered" evidence="1">
    <location>
        <begin position="76"/>
        <end position="98"/>
    </location>
</feature>
<gene>
    <name evidence="3" type="ordered locus">Krad_3218</name>
</gene>
<feature type="compositionally biased region" description="Low complexity" evidence="1">
    <location>
        <begin position="76"/>
        <end position="95"/>
    </location>
</feature>
<dbReference type="AlphaFoldDB" id="A6WCZ3"/>
<dbReference type="HOGENOM" id="CLU_1169440_0_0_11"/>
<evidence type="ECO:0000313" key="3">
    <source>
        <dbReference type="EMBL" id="ABS04682.1"/>
    </source>
</evidence>
<dbReference type="Proteomes" id="UP000001116">
    <property type="component" value="Chromosome"/>
</dbReference>
<evidence type="ECO:0000256" key="1">
    <source>
        <dbReference type="SAM" id="MobiDB-lite"/>
    </source>
</evidence>
<sequence>MTPGGAVTRTADGLSTATSRRRPRRAAACDRATVIPLHRVAAPLVALLAVGALAGCSQEAADAPVVGSAPAGAVTATPTTPAASPAGATPTPVTTRSLPLPEQTELSRTFTVDGASAFAAYFTQVLNYANGTGDPALLLSISDAGCSGCRYQADVIDEYRARGYSSTGFEIQFTGTRVDSWDAAKGEIGLTVSTTKTAFETTDLHGRVVGSAPSVPNGEFWLDLNWSDGRWIVWEVE</sequence>
<reference evidence="4" key="1">
    <citation type="journal article" date="2008" name="PLoS ONE">
        <title>Survival in nuclear waste, extreme resistance, and potential applications gleaned from the genome sequence of Kineococcus radiotolerans SRS30216.</title>
        <authorList>
            <person name="Bagwell C.E."/>
            <person name="Bhat S."/>
            <person name="Hawkins G.M."/>
            <person name="Smith B.W."/>
            <person name="Biswas T."/>
            <person name="Hoover T.R."/>
            <person name="Saunders E."/>
            <person name="Han C.S."/>
            <person name="Tsodikov O.V."/>
            <person name="Shimkets L.J."/>
        </authorList>
    </citation>
    <scope>NUCLEOTIDE SEQUENCE [LARGE SCALE GENOMIC DNA]</scope>
    <source>
        <strain evidence="4">ATCC BAA-149 / DSM 14245 / SRS30216</strain>
    </source>
</reference>
<name>A6WCZ3_KINRD</name>
<evidence type="ECO:0000259" key="2">
    <source>
        <dbReference type="Pfam" id="PF19843"/>
    </source>
</evidence>
<dbReference type="EMBL" id="CP000750">
    <property type="protein sequence ID" value="ABS04682.1"/>
    <property type="molecule type" value="Genomic_DNA"/>
</dbReference>